<dbReference type="InParanoid" id="A0A2P6N214"/>
<dbReference type="AlphaFoldDB" id="A0A2P6N214"/>
<dbReference type="InterPro" id="IPR004000">
    <property type="entry name" value="Actin"/>
</dbReference>
<dbReference type="STRING" id="1890364.A0A2P6N214"/>
<name>A0A2P6N214_9EUKA</name>
<protein>
    <submittedName>
        <fullName evidence="1">Uncharacterized protein</fullName>
    </submittedName>
</protein>
<reference evidence="1 2" key="1">
    <citation type="journal article" date="2018" name="Genome Biol. Evol.">
        <title>Multiple Roots of Fruiting Body Formation in Amoebozoa.</title>
        <authorList>
            <person name="Hillmann F."/>
            <person name="Forbes G."/>
            <person name="Novohradska S."/>
            <person name="Ferling I."/>
            <person name="Riege K."/>
            <person name="Groth M."/>
            <person name="Westermann M."/>
            <person name="Marz M."/>
            <person name="Spaller T."/>
            <person name="Winckler T."/>
            <person name="Schaap P."/>
            <person name="Glockner G."/>
        </authorList>
    </citation>
    <scope>NUCLEOTIDE SEQUENCE [LARGE SCALE GENOMIC DNA]</scope>
    <source>
        <strain evidence="1 2">Jena</strain>
    </source>
</reference>
<dbReference type="SUPFAM" id="SSF53067">
    <property type="entry name" value="Actin-like ATPase domain"/>
    <property type="match status" value="1"/>
</dbReference>
<dbReference type="Pfam" id="PF00022">
    <property type="entry name" value="Actin"/>
    <property type="match status" value="1"/>
</dbReference>
<dbReference type="OrthoDB" id="337660at2759"/>
<comment type="caution">
    <text evidence="1">The sequence shown here is derived from an EMBL/GenBank/DDBJ whole genome shotgun (WGS) entry which is preliminary data.</text>
</comment>
<dbReference type="EMBL" id="MDYQ01000247">
    <property type="protein sequence ID" value="PRP77989.1"/>
    <property type="molecule type" value="Genomic_DNA"/>
</dbReference>
<proteinExistence type="predicted"/>
<feature type="non-terminal residue" evidence="1">
    <location>
        <position position="195"/>
    </location>
</feature>
<dbReference type="Proteomes" id="UP000241769">
    <property type="component" value="Unassembled WGS sequence"/>
</dbReference>
<dbReference type="InterPro" id="IPR043129">
    <property type="entry name" value="ATPase_NBD"/>
</dbReference>
<gene>
    <name evidence="1" type="ORF">PROFUN_14077</name>
</gene>
<organism evidence="1 2">
    <name type="scientific">Planoprotostelium fungivorum</name>
    <dbReference type="NCBI Taxonomy" id="1890364"/>
    <lineage>
        <taxon>Eukaryota</taxon>
        <taxon>Amoebozoa</taxon>
        <taxon>Evosea</taxon>
        <taxon>Variosea</taxon>
        <taxon>Cavosteliida</taxon>
        <taxon>Cavosteliaceae</taxon>
        <taxon>Planoprotostelium</taxon>
    </lineage>
</organism>
<evidence type="ECO:0000313" key="2">
    <source>
        <dbReference type="Proteomes" id="UP000241769"/>
    </source>
</evidence>
<evidence type="ECO:0000313" key="1">
    <source>
        <dbReference type="EMBL" id="PRP77989.1"/>
    </source>
</evidence>
<keyword evidence="2" id="KW-1185">Reference proteome</keyword>
<dbReference type="Gene3D" id="3.30.420.40">
    <property type="match status" value="1"/>
</dbReference>
<accession>A0A2P6N214</accession>
<sequence length="195" mass="21881">MSNSSSEPSSLTSSPVTPQRKPLVSAQALLSARSPSIGLLSLSPGSNFEIGFTAEKASIVIDIGTFHTRLGFAGDSAPRYILKTQFRRPNGKELSLEDIERTNKSTTSSFDVDEWREAVHLFFNQVYYKYLQCNTKDERKVVIVENMSSPEKFRDVIMYILYEKFKVPSLLFVPAQAMMLAPISLKYQTALVIDI</sequence>